<sequence>MQVKIEHIGLWVKDMEAMKEFYCRYFEASSTSLYHNPKTGFYSYFLTFASGARLEIMNKTNLADQNHEQFGFAHLALALGSKEAVDEFAYYMQDQGFPIQNGPRTTGDGYYEAVINDPEGNIIELTI</sequence>
<reference evidence="3 4" key="1">
    <citation type="submission" date="2016-06" db="EMBL/GenBank/DDBJ databases">
        <authorList>
            <person name="Haines A.N."/>
            <person name="Council K.R."/>
        </authorList>
    </citation>
    <scope>NUCLEOTIDE SEQUENCE [LARGE SCALE GENOMIC DNA]</scope>
    <source>
        <strain evidence="3 4">SP158-29</strain>
    </source>
</reference>
<dbReference type="InterPro" id="IPR037523">
    <property type="entry name" value="VOC_core"/>
</dbReference>
<dbReference type="InterPro" id="IPR004360">
    <property type="entry name" value="Glyas_Fos-R_dOase_dom"/>
</dbReference>
<reference evidence="2" key="2">
    <citation type="submission" date="2023-03" db="EMBL/GenBank/DDBJ databases">
        <authorList>
            <person name="Shen W."/>
            <person name="Cai J."/>
        </authorList>
    </citation>
    <scope>NUCLEOTIDE SEQUENCE</scope>
    <source>
        <strain evidence="2">P82-2</strain>
    </source>
</reference>
<evidence type="ECO:0000313" key="5">
    <source>
        <dbReference type="Proteomes" id="UP001180515"/>
    </source>
</evidence>
<dbReference type="Pfam" id="PF00903">
    <property type="entry name" value="Glyoxalase"/>
    <property type="match status" value="1"/>
</dbReference>
<dbReference type="OrthoDB" id="9789012at2"/>
<dbReference type="InterPro" id="IPR029068">
    <property type="entry name" value="Glyas_Bleomycin-R_OHBP_Dase"/>
</dbReference>
<dbReference type="EMBL" id="NSGR01000009">
    <property type="protein sequence ID" value="PCH11354.1"/>
    <property type="molecule type" value="Genomic_DNA"/>
</dbReference>
<dbReference type="Gene3D" id="3.10.180.10">
    <property type="entry name" value="2,3-Dihydroxybiphenyl 1,2-Dioxygenase, domain 1"/>
    <property type="match status" value="1"/>
</dbReference>
<dbReference type="PANTHER" id="PTHR36113">
    <property type="entry name" value="LYASE, PUTATIVE-RELATED-RELATED"/>
    <property type="match status" value="1"/>
</dbReference>
<protein>
    <submittedName>
        <fullName evidence="3">Glyoxalase-like domain protein</fullName>
    </submittedName>
    <submittedName>
        <fullName evidence="2">VOC family protein</fullName>
    </submittedName>
</protein>
<evidence type="ECO:0000313" key="2">
    <source>
        <dbReference type="EMBL" id="MDT2730823.1"/>
    </source>
</evidence>
<evidence type="ECO:0000313" key="4">
    <source>
        <dbReference type="Proteomes" id="UP000217465"/>
    </source>
</evidence>
<dbReference type="EMBL" id="JARQAG010000001">
    <property type="protein sequence ID" value="MDT2730823.1"/>
    <property type="molecule type" value="Genomic_DNA"/>
</dbReference>
<dbReference type="STRING" id="936154.STP_0370"/>
<dbReference type="GeneID" id="61419816"/>
<dbReference type="SUPFAM" id="SSF54593">
    <property type="entry name" value="Glyoxalase/Bleomycin resistance protein/Dihydroxybiphenyl dioxygenase"/>
    <property type="match status" value="1"/>
</dbReference>
<evidence type="ECO:0000259" key="1">
    <source>
        <dbReference type="PROSITE" id="PS51819"/>
    </source>
</evidence>
<feature type="domain" description="VOC" evidence="1">
    <location>
        <begin position="4"/>
        <end position="127"/>
    </location>
</feature>
<proteinExistence type="predicted"/>
<gene>
    <name evidence="3" type="ORF">A9Y57_01657</name>
    <name evidence="2" type="ORF">P7G31_00975</name>
</gene>
<dbReference type="AlphaFoldDB" id="A0A0E2UDK1"/>
<dbReference type="Proteomes" id="UP000217465">
    <property type="component" value="Unassembled WGS sequence"/>
</dbReference>
<dbReference type="OMA" id="IAHVALW"/>
<evidence type="ECO:0000313" key="3">
    <source>
        <dbReference type="EMBL" id="PCH11354.1"/>
    </source>
</evidence>
<dbReference type="PANTHER" id="PTHR36113:SF1">
    <property type="entry name" value="GLYOXALASE_BLEOMYCIN RESISTANCE PROTEIN_DIOXYGENASE"/>
    <property type="match status" value="1"/>
</dbReference>
<dbReference type="eggNOG" id="COG0346">
    <property type="taxonomic scope" value="Bacteria"/>
</dbReference>
<dbReference type="InterPro" id="IPR051332">
    <property type="entry name" value="Fosfomycin_Res_Enzymes"/>
</dbReference>
<comment type="caution">
    <text evidence="2">The sequence shown here is derived from an EMBL/GenBank/DDBJ whole genome shotgun (WGS) entry which is preliminary data.</text>
</comment>
<dbReference type="RefSeq" id="WP_003104707.1">
    <property type="nucleotide sequence ID" value="NZ_BAWT01000001.1"/>
</dbReference>
<organism evidence="2 5">
    <name type="scientific">Streptococcus parauberis</name>
    <dbReference type="NCBI Taxonomy" id="1348"/>
    <lineage>
        <taxon>Bacteria</taxon>
        <taxon>Bacillati</taxon>
        <taxon>Bacillota</taxon>
        <taxon>Bacilli</taxon>
        <taxon>Lactobacillales</taxon>
        <taxon>Streptococcaceae</taxon>
        <taxon>Streptococcus</taxon>
    </lineage>
</organism>
<accession>A0A0E2UDK1</accession>
<dbReference type="Proteomes" id="UP001180515">
    <property type="component" value="Unassembled WGS sequence"/>
</dbReference>
<dbReference type="PROSITE" id="PS51819">
    <property type="entry name" value="VOC"/>
    <property type="match status" value="1"/>
</dbReference>
<name>A0A0E2UDK1_9STRE</name>